<dbReference type="InterPro" id="IPR004117">
    <property type="entry name" value="7tm6_olfct_rcpt"/>
</dbReference>
<dbReference type="GeneID" id="112459880"/>
<dbReference type="GO" id="GO:0005549">
    <property type="term" value="F:odorant binding"/>
    <property type="evidence" value="ECO:0007669"/>
    <property type="project" value="InterPro"/>
</dbReference>
<keyword evidence="8 10" id="KW-0675">Receptor</keyword>
<keyword evidence="5 10" id="KW-0552">Olfaction</keyword>
<feature type="transmembrane region" description="Helical" evidence="10">
    <location>
        <begin position="43"/>
        <end position="69"/>
    </location>
</feature>
<evidence type="ECO:0000256" key="9">
    <source>
        <dbReference type="ARBA" id="ARBA00023224"/>
    </source>
</evidence>
<evidence type="ECO:0000256" key="3">
    <source>
        <dbReference type="ARBA" id="ARBA00022606"/>
    </source>
</evidence>
<dbReference type="PANTHER" id="PTHR21137">
    <property type="entry name" value="ODORANT RECEPTOR"/>
    <property type="match status" value="1"/>
</dbReference>
<dbReference type="RefSeq" id="XP_024880018.1">
    <property type="nucleotide sequence ID" value="XM_025024250.1"/>
</dbReference>
<evidence type="ECO:0000256" key="4">
    <source>
        <dbReference type="ARBA" id="ARBA00022692"/>
    </source>
</evidence>
<dbReference type="Pfam" id="PF02949">
    <property type="entry name" value="7tm_6"/>
    <property type="match status" value="1"/>
</dbReference>
<keyword evidence="6 10" id="KW-1133">Transmembrane helix</keyword>
<keyword evidence="4 10" id="KW-0812">Transmembrane</keyword>
<comment type="similarity">
    <text evidence="10">Belongs to the insect chemoreceptor superfamily. Heteromeric odorant receptor channel (TC 1.A.69) family.</text>
</comment>
<keyword evidence="7 10" id="KW-0472">Membrane</keyword>
<dbReference type="AlphaFoldDB" id="A0A6J1QE31"/>
<keyword evidence="9 10" id="KW-0807">Transducer</keyword>
<comment type="caution">
    <text evidence="10">Lacks conserved residue(s) required for the propagation of feature annotation.</text>
</comment>
<dbReference type="GO" id="GO:0004984">
    <property type="term" value="F:olfactory receptor activity"/>
    <property type="evidence" value="ECO:0007669"/>
    <property type="project" value="InterPro"/>
</dbReference>
<dbReference type="GO" id="GO:0007165">
    <property type="term" value="P:signal transduction"/>
    <property type="evidence" value="ECO:0007669"/>
    <property type="project" value="UniProtKB-KW"/>
</dbReference>
<organism evidence="11 12">
    <name type="scientific">Temnothorax curvispinosus</name>
    <dbReference type="NCBI Taxonomy" id="300111"/>
    <lineage>
        <taxon>Eukaryota</taxon>
        <taxon>Metazoa</taxon>
        <taxon>Ecdysozoa</taxon>
        <taxon>Arthropoda</taxon>
        <taxon>Hexapoda</taxon>
        <taxon>Insecta</taxon>
        <taxon>Pterygota</taxon>
        <taxon>Neoptera</taxon>
        <taxon>Endopterygota</taxon>
        <taxon>Hymenoptera</taxon>
        <taxon>Apocrita</taxon>
        <taxon>Aculeata</taxon>
        <taxon>Formicoidea</taxon>
        <taxon>Formicidae</taxon>
        <taxon>Myrmicinae</taxon>
        <taxon>Temnothorax</taxon>
    </lineage>
</organism>
<keyword evidence="2" id="KW-1003">Cell membrane</keyword>
<evidence type="ECO:0000256" key="5">
    <source>
        <dbReference type="ARBA" id="ARBA00022725"/>
    </source>
</evidence>
<evidence type="ECO:0000256" key="10">
    <source>
        <dbReference type="RuleBase" id="RU351113"/>
    </source>
</evidence>
<feature type="transmembrane region" description="Helical" evidence="10">
    <location>
        <begin position="276"/>
        <end position="295"/>
    </location>
</feature>
<evidence type="ECO:0000256" key="6">
    <source>
        <dbReference type="ARBA" id="ARBA00022989"/>
    </source>
</evidence>
<evidence type="ECO:0000256" key="7">
    <source>
        <dbReference type="ARBA" id="ARBA00023136"/>
    </source>
</evidence>
<evidence type="ECO:0000256" key="1">
    <source>
        <dbReference type="ARBA" id="ARBA00004651"/>
    </source>
</evidence>
<feature type="transmembrane region" description="Helical" evidence="10">
    <location>
        <begin position="136"/>
        <end position="158"/>
    </location>
</feature>
<evidence type="ECO:0000256" key="2">
    <source>
        <dbReference type="ARBA" id="ARBA00022475"/>
    </source>
</evidence>
<keyword evidence="11" id="KW-1185">Reference proteome</keyword>
<dbReference type="GO" id="GO:0005886">
    <property type="term" value="C:plasma membrane"/>
    <property type="evidence" value="ECO:0007669"/>
    <property type="project" value="UniProtKB-SubCell"/>
</dbReference>
<evidence type="ECO:0000313" key="12">
    <source>
        <dbReference type="RefSeq" id="XP_024880018.1"/>
    </source>
</evidence>
<proteinExistence type="inferred from homology"/>
<accession>A0A6J1QE31</accession>
<protein>
    <recommendedName>
        <fullName evidence="10">Odorant receptor</fullName>
    </recommendedName>
</protein>
<feature type="transmembrane region" description="Helical" evidence="10">
    <location>
        <begin position="194"/>
        <end position="221"/>
    </location>
</feature>
<keyword evidence="3 10" id="KW-0716">Sensory transduction</keyword>
<gene>
    <name evidence="12" type="primary">LOC112459880</name>
</gene>
<evidence type="ECO:0000256" key="8">
    <source>
        <dbReference type="ARBA" id="ARBA00023170"/>
    </source>
</evidence>
<feature type="transmembrane region" description="Helical" evidence="10">
    <location>
        <begin position="81"/>
        <end position="98"/>
    </location>
</feature>
<dbReference type="PANTHER" id="PTHR21137:SF35">
    <property type="entry name" value="ODORANT RECEPTOR 19A-RELATED"/>
    <property type="match status" value="1"/>
</dbReference>
<evidence type="ECO:0000313" key="11">
    <source>
        <dbReference type="Proteomes" id="UP000504618"/>
    </source>
</evidence>
<dbReference type="Proteomes" id="UP000504618">
    <property type="component" value="Unplaced"/>
</dbReference>
<name>A0A6J1QE31_9HYME</name>
<reference evidence="12" key="1">
    <citation type="submission" date="2025-08" db="UniProtKB">
        <authorList>
            <consortium name="RefSeq"/>
        </authorList>
    </citation>
    <scope>IDENTIFICATION</scope>
    <source>
        <tissue evidence="12">Whole body</tissue>
    </source>
</reference>
<feature type="transmembrane region" description="Helical" evidence="10">
    <location>
        <begin position="307"/>
        <end position="327"/>
    </location>
</feature>
<sequence>MSDTKHVTDNENINDYSIQLTRWFLISLGIWPQTSASKKMKKIVMLIQIFILLTSMAIILIPCMLYMSLEKRDIKTKLKSFVPLISRLMGAINYWILLTRNGDIQRCIQHMETDWKLVHKNVDREVMLQYAKIGRFMTTFCATFMHGATLFFTVATSIKTTTVIIGNKTITMHLMTCPMYSKILDVRLSPANEIMLGIQIFSAFVVGSSTVAICSLAAVFATHACGQLSVMHTWLNELAEEKKTHLAEQRLAAIVKHHWRVLRFVEQIESIMHKACLGELMGCTMNMCFLGYYFIMNWGTFNRAKVLSYFIGYISTGFNIFIFCYIGEILTEQNHYRSLLKSSLVH</sequence>
<comment type="subcellular location">
    <subcellularLocation>
        <location evidence="1 10">Cell membrane</location>
        <topology evidence="1 10">Multi-pass membrane protein</topology>
    </subcellularLocation>
</comment>